<dbReference type="SMART" id="SM00906">
    <property type="entry name" value="Fungal_trans"/>
    <property type="match status" value="1"/>
</dbReference>
<evidence type="ECO:0000256" key="3">
    <source>
        <dbReference type="ARBA" id="ARBA00022833"/>
    </source>
</evidence>
<evidence type="ECO:0000256" key="1">
    <source>
        <dbReference type="ARBA" id="ARBA00004123"/>
    </source>
</evidence>
<evidence type="ECO:0000313" key="11">
    <source>
        <dbReference type="Proteomes" id="UP000010091"/>
    </source>
</evidence>
<dbReference type="EMBL" id="CP003822">
    <property type="protein sequence ID" value="AFR94191.2"/>
    <property type="molecule type" value="Genomic_DNA"/>
</dbReference>
<proteinExistence type="predicted"/>
<evidence type="ECO:0000256" key="6">
    <source>
        <dbReference type="ARBA" id="ARBA00023163"/>
    </source>
</evidence>
<organism evidence="10 11">
    <name type="scientific">Cryptococcus neoformans (strain H99 / ATCC 208821 / CBS 10515 / FGSC 9487)</name>
    <name type="common">Cryptococcus neoformans var. grubii serotype A</name>
    <dbReference type="NCBI Taxonomy" id="235443"/>
    <lineage>
        <taxon>Eukaryota</taxon>
        <taxon>Fungi</taxon>
        <taxon>Dikarya</taxon>
        <taxon>Basidiomycota</taxon>
        <taxon>Agaricomycotina</taxon>
        <taxon>Tremellomycetes</taxon>
        <taxon>Tremellales</taxon>
        <taxon>Cryptococcaceae</taxon>
        <taxon>Cryptococcus</taxon>
        <taxon>Cryptococcus neoformans species complex</taxon>
    </lineage>
</organism>
<sequence length="794" mass="86528">MSTTPLTPSSGPMRGNGNGRRRTQRVETPPSPEAGLTEQRRQRQRSNRATLACERCRLKKLRCIGGHPCNACNRADSVCDFGDGVTDSSSSFPLTNQRIAQLEKTVMDLVSGLSHLTQNPRSPSIPPPITIANTTTNPIPYSSPLVSSQSQSYPLTIPNSLNESSSSFPVDMRRLTVSPTAPQPALSHKSDQPSRRLSSGGSKASPPARYAETLDSRWEALQRNSAPFPPLMKYPAVWSGEPAAPTSQGVSDVESVPGLTQYVAKVGLRSDPVSEGILDKSFAVTLFGFFFRYCHPLFPVLKPSQHLEGDFEQVSSCSPFLVTVIISVAARYYVRHRARVSVDSRFVAAMALDTPGVLADLAYSHLGFLVMRKQHQLADVQAALLLSVWNLRGKGLSPDQWMVTGICARLAHRIGMQEALGHPVIARALNSGQLDLTEIHEINRILEGWHTWLAVSQYDTFLSLGLGRPLMMSLGQPNCRQYLAIVRKLGPLAHLDSSAATYFTGLADLTVIAKDFIGGVKNAGLSPTPRHLTETSFATAWSDISALMAEFNPRLDEWNRQWTWSGSFDAIGLGAYTRLCKIHGEHVRLCVNALALNLIAAEDARGEESDPALLSRLTTACEAAMKLVQIHAGDDCLEPIARYGGDYVVLILGQACVFFIRLMVARLRQPIPIDQAVLIHYLKRAIDTLEANDLSETEICGWIAQLSKDLVRTTGLSLDVGDSRADTDSSTILDPGLPDLTWDFDINSLLGQNGALAGDNGLDLGHYYFDFSQLLPQALVSGSEDGSVLYTIPS</sequence>
<dbReference type="PROSITE" id="PS50048">
    <property type="entry name" value="ZN2_CY6_FUNGAL_2"/>
    <property type="match status" value="1"/>
</dbReference>
<dbReference type="SMART" id="SM00066">
    <property type="entry name" value="GAL4"/>
    <property type="match status" value="1"/>
</dbReference>
<evidence type="ECO:0000256" key="5">
    <source>
        <dbReference type="ARBA" id="ARBA00023125"/>
    </source>
</evidence>
<evidence type="ECO:0000256" key="4">
    <source>
        <dbReference type="ARBA" id="ARBA00023015"/>
    </source>
</evidence>
<feature type="compositionally biased region" description="Polar residues" evidence="8">
    <location>
        <begin position="157"/>
        <end position="168"/>
    </location>
</feature>
<dbReference type="PANTHER" id="PTHR31845">
    <property type="entry name" value="FINGER DOMAIN PROTEIN, PUTATIVE-RELATED"/>
    <property type="match status" value="1"/>
</dbReference>
<feature type="compositionally biased region" description="Low complexity" evidence="8">
    <location>
        <begin position="142"/>
        <end position="155"/>
    </location>
</feature>
<dbReference type="GO" id="GO:0008270">
    <property type="term" value="F:zinc ion binding"/>
    <property type="evidence" value="ECO:0007669"/>
    <property type="project" value="InterPro"/>
</dbReference>
<accession>J9VL67</accession>
<evidence type="ECO:0000259" key="9">
    <source>
        <dbReference type="PROSITE" id="PS50048"/>
    </source>
</evidence>
<dbReference type="InterPro" id="IPR036864">
    <property type="entry name" value="Zn2-C6_fun-type_DNA-bd_sf"/>
</dbReference>
<dbReference type="Gene3D" id="4.10.240.10">
    <property type="entry name" value="Zn(2)-C6 fungal-type DNA-binding domain"/>
    <property type="match status" value="1"/>
</dbReference>
<feature type="region of interest" description="Disordered" evidence="8">
    <location>
        <begin position="1"/>
        <end position="48"/>
    </location>
</feature>
<keyword evidence="4" id="KW-0805">Transcription regulation</keyword>
<feature type="region of interest" description="Disordered" evidence="8">
    <location>
        <begin position="142"/>
        <end position="211"/>
    </location>
</feature>
<keyword evidence="5" id="KW-0238">DNA-binding</keyword>
<keyword evidence="11" id="KW-1185">Reference proteome</keyword>
<dbReference type="VEuPathDB" id="FungiDB:CNAG_07583"/>
<dbReference type="Proteomes" id="UP000010091">
    <property type="component" value="Chromosome 3"/>
</dbReference>
<evidence type="ECO:0000256" key="2">
    <source>
        <dbReference type="ARBA" id="ARBA00022723"/>
    </source>
</evidence>
<evidence type="ECO:0000256" key="8">
    <source>
        <dbReference type="SAM" id="MobiDB-lite"/>
    </source>
</evidence>
<dbReference type="KEGG" id="cng:CNAG_07583"/>
<dbReference type="GO" id="GO:0000976">
    <property type="term" value="F:transcription cis-regulatory region binding"/>
    <property type="evidence" value="ECO:0007669"/>
    <property type="project" value="TreeGrafter"/>
</dbReference>
<dbReference type="GO" id="GO:0005634">
    <property type="term" value="C:nucleus"/>
    <property type="evidence" value="ECO:0007669"/>
    <property type="project" value="UniProtKB-SubCell"/>
</dbReference>
<feature type="compositionally biased region" description="Polar residues" evidence="8">
    <location>
        <begin position="1"/>
        <end position="10"/>
    </location>
</feature>
<dbReference type="GeneID" id="23890417"/>
<protein>
    <recommendedName>
        <fullName evidence="9">Zn(2)-C6 fungal-type domain-containing protein</fullName>
    </recommendedName>
</protein>
<keyword evidence="2" id="KW-0479">Metal-binding</keyword>
<dbReference type="PROSITE" id="PS00463">
    <property type="entry name" value="ZN2_CY6_FUNGAL_1"/>
    <property type="match status" value="1"/>
</dbReference>
<dbReference type="InterPro" id="IPR051089">
    <property type="entry name" value="prtT"/>
</dbReference>
<comment type="subcellular location">
    <subcellularLocation>
        <location evidence="1">Nucleus</location>
    </subcellularLocation>
</comment>
<dbReference type="GO" id="GO:0006351">
    <property type="term" value="P:DNA-templated transcription"/>
    <property type="evidence" value="ECO:0007669"/>
    <property type="project" value="InterPro"/>
</dbReference>
<dbReference type="InterPro" id="IPR001138">
    <property type="entry name" value="Zn2Cys6_DnaBD"/>
</dbReference>
<dbReference type="Pfam" id="PF04082">
    <property type="entry name" value="Fungal_trans"/>
    <property type="match status" value="1"/>
</dbReference>
<evidence type="ECO:0000256" key="7">
    <source>
        <dbReference type="ARBA" id="ARBA00023242"/>
    </source>
</evidence>
<dbReference type="CDD" id="cd12148">
    <property type="entry name" value="fungal_TF_MHR"/>
    <property type="match status" value="1"/>
</dbReference>
<dbReference type="PANTHER" id="PTHR31845:SF34">
    <property type="entry name" value="TRANSCRIPTIONAL ACTIVATOR OF PROTEASES PRTT"/>
    <property type="match status" value="1"/>
</dbReference>
<keyword evidence="6" id="KW-0804">Transcription</keyword>
<dbReference type="InterPro" id="IPR007219">
    <property type="entry name" value="XnlR_reg_dom"/>
</dbReference>
<dbReference type="AlphaFoldDB" id="J9VL67"/>
<dbReference type="HOGENOM" id="CLU_357536_0_0_1"/>
<name>J9VL67_CRYN9</name>
<gene>
    <name evidence="10" type="ORF">CNAG_07583</name>
</gene>
<keyword evidence="7" id="KW-0539">Nucleus</keyword>
<keyword evidence="3" id="KW-0862">Zinc</keyword>
<dbReference type="CDD" id="cd00067">
    <property type="entry name" value="GAL4"/>
    <property type="match status" value="1"/>
</dbReference>
<dbReference type="RefSeq" id="XP_012048016.1">
    <property type="nucleotide sequence ID" value="XM_012192626.1"/>
</dbReference>
<dbReference type="SUPFAM" id="SSF57701">
    <property type="entry name" value="Zn2/Cys6 DNA-binding domain"/>
    <property type="match status" value="1"/>
</dbReference>
<reference evidence="10 11" key="1">
    <citation type="journal article" date="2014" name="PLoS Genet.">
        <title>Analysis of the genome and transcriptome of Cryptococcus neoformans var. grubii reveals complex RNA expression and microevolution leading to virulence attenuation.</title>
        <authorList>
            <person name="Janbon G."/>
            <person name="Ormerod K.L."/>
            <person name="Paulet D."/>
            <person name="Byrnes E.J.III."/>
            <person name="Yadav V."/>
            <person name="Chatterjee G."/>
            <person name="Mullapudi N."/>
            <person name="Hon C.C."/>
            <person name="Billmyre R.B."/>
            <person name="Brunel F."/>
            <person name="Bahn Y.S."/>
            <person name="Chen W."/>
            <person name="Chen Y."/>
            <person name="Chow E.W."/>
            <person name="Coppee J.Y."/>
            <person name="Floyd-Averette A."/>
            <person name="Gaillardin C."/>
            <person name="Gerik K.J."/>
            <person name="Goldberg J."/>
            <person name="Gonzalez-Hilarion S."/>
            <person name="Gujja S."/>
            <person name="Hamlin J.L."/>
            <person name="Hsueh Y.P."/>
            <person name="Ianiri G."/>
            <person name="Jones S."/>
            <person name="Kodira C.D."/>
            <person name="Kozubowski L."/>
            <person name="Lam W."/>
            <person name="Marra M."/>
            <person name="Mesner L.D."/>
            <person name="Mieczkowski P.A."/>
            <person name="Moyrand F."/>
            <person name="Nielsen K."/>
            <person name="Proux C."/>
            <person name="Rossignol T."/>
            <person name="Schein J.E."/>
            <person name="Sun S."/>
            <person name="Wollschlaeger C."/>
            <person name="Wood I.A."/>
            <person name="Zeng Q."/>
            <person name="Neuveglise C."/>
            <person name="Newlon C.S."/>
            <person name="Perfect J.R."/>
            <person name="Lodge J.K."/>
            <person name="Idnurm A."/>
            <person name="Stajich J.E."/>
            <person name="Kronstad J.W."/>
            <person name="Sanyal K."/>
            <person name="Heitman J."/>
            <person name="Fraser J.A."/>
            <person name="Cuomo C.A."/>
            <person name="Dietrich F.S."/>
        </authorList>
    </citation>
    <scope>NUCLEOTIDE SEQUENCE [LARGE SCALE GENOMIC DNA]</scope>
    <source>
        <strain evidence="11">H99 / ATCC 208821 / CBS 10515 / FGSC 9487</strain>
    </source>
</reference>
<dbReference type="GO" id="GO:0000981">
    <property type="term" value="F:DNA-binding transcription factor activity, RNA polymerase II-specific"/>
    <property type="evidence" value="ECO:0007669"/>
    <property type="project" value="InterPro"/>
</dbReference>
<feature type="domain" description="Zn(2)-C6 fungal-type" evidence="9">
    <location>
        <begin position="52"/>
        <end position="81"/>
    </location>
</feature>
<dbReference type="Pfam" id="PF00172">
    <property type="entry name" value="Zn_clus"/>
    <property type="match status" value="1"/>
</dbReference>
<evidence type="ECO:0000313" key="10">
    <source>
        <dbReference type="EMBL" id="AFR94191.2"/>
    </source>
</evidence>
<dbReference type="OrthoDB" id="39175at2759"/>